<dbReference type="GO" id="GO:0022857">
    <property type="term" value="F:transmembrane transporter activity"/>
    <property type="evidence" value="ECO:0007669"/>
    <property type="project" value="InterPro"/>
</dbReference>
<evidence type="ECO:0000313" key="7">
    <source>
        <dbReference type="Proteomes" id="UP000192611"/>
    </source>
</evidence>
<dbReference type="InterPro" id="IPR053153">
    <property type="entry name" value="APC_K+_Transporter"/>
</dbReference>
<organism evidence="6 7">
    <name type="scientific">Candidatus Coatesbacteria bacterium 4484_99</name>
    <dbReference type="NCBI Taxonomy" id="1970774"/>
    <lineage>
        <taxon>Bacteria</taxon>
        <taxon>Candidatus Coatesiibacteriota</taxon>
    </lineage>
</organism>
<feature type="transmembrane region" description="Helical" evidence="5">
    <location>
        <begin position="308"/>
        <end position="331"/>
    </location>
</feature>
<protein>
    <submittedName>
        <fullName evidence="6">Amino acid transporter</fullName>
    </submittedName>
</protein>
<evidence type="ECO:0000256" key="3">
    <source>
        <dbReference type="ARBA" id="ARBA00022989"/>
    </source>
</evidence>
<evidence type="ECO:0000256" key="1">
    <source>
        <dbReference type="ARBA" id="ARBA00004141"/>
    </source>
</evidence>
<gene>
    <name evidence="6" type="ORF">B6D57_05050</name>
</gene>
<feature type="transmembrane region" description="Helical" evidence="5">
    <location>
        <begin position="68"/>
        <end position="88"/>
    </location>
</feature>
<reference evidence="7" key="1">
    <citation type="submission" date="2017-03" db="EMBL/GenBank/DDBJ databases">
        <title>Novel pathways for hydrocarbon cycling and metabolic interdependencies in hydrothermal sediment communities.</title>
        <authorList>
            <person name="Dombrowski N."/>
            <person name="Seitz K."/>
            <person name="Teske A."/>
            <person name="Baker B."/>
        </authorList>
    </citation>
    <scope>NUCLEOTIDE SEQUENCE [LARGE SCALE GENOMIC DNA]</scope>
</reference>
<dbReference type="Gene3D" id="1.20.1740.10">
    <property type="entry name" value="Amino acid/polyamine transporter I"/>
    <property type="match status" value="1"/>
</dbReference>
<proteinExistence type="predicted"/>
<keyword evidence="2 5" id="KW-0812">Transmembrane</keyword>
<comment type="subcellular location">
    <subcellularLocation>
        <location evidence="1">Membrane</location>
        <topology evidence="1">Multi-pass membrane protein</topology>
    </subcellularLocation>
</comment>
<dbReference type="GO" id="GO:0016020">
    <property type="term" value="C:membrane"/>
    <property type="evidence" value="ECO:0007669"/>
    <property type="project" value="UniProtKB-SubCell"/>
</dbReference>
<dbReference type="AlphaFoldDB" id="A0A1W9S1A1"/>
<dbReference type="PANTHER" id="PTHR47704">
    <property type="entry name" value="POTASSIUM TRANSPORTER KIMA"/>
    <property type="match status" value="1"/>
</dbReference>
<evidence type="ECO:0000313" key="6">
    <source>
        <dbReference type="EMBL" id="OQX90070.1"/>
    </source>
</evidence>
<evidence type="ECO:0000256" key="4">
    <source>
        <dbReference type="ARBA" id="ARBA00023136"/>
    </source>
</evidence>
<comment type="caution">
    <text evidence="6">The sequence shown here is derived from an EMBL/GenBank/DDBJ whole genome shotgun (WGS) entry which is preliminary data.</text>
</comment>
<feature type="transmembrane region" description="Helical" evidence="5">
    <location>
        <begin position="427"/>
        <end position="451"/>
    </location>
</feature>
<dbReference type="Pfam" id="PF13520">
    <property type="entry name" value="AA_permease_2"/>
    <property type="match status" value="1"/>
</dbReference>
<dbReference type="Proteomes" id="UP000192611">
    <property type="component" value="Unassembled WGS sequence"/>
</dbReference>
<keyword evidence="3 5" id="KW-1133">Transmembrane helix</keyword>
<sequence length="648" mass="71136">MERESSNGIPGRIKRFVFGRAISPMEPGVFRKLSLVAFLAWIGLGADGISSSCYGPAEGFLALGGHTYLAIILALLTALTVFVISASYKQVMEKFPTGGGSYLVASKLISPNVGMVAGCALVVDYVLTITVSVASGADAIFSFLPVEWQSYKLLTAMGVLILLIGINIRGVKESVVPIVPIFLVFIITHGLVILYALIANITGIPTLVENTGIEIQTSVSQMGFFGVLFLVLYAYSLGGGTYTGIEAISNGLPLLREPRVKTGKRTMTYMAISLAFMACGLILGYLFYGVQPEAGKTLNAILFNKVAYSWWGGNIFVMVALISEAFILLVAAQTGFLGGPMVLANLAMDQWMPSRLALLSDRLVTMNGILMMGGASLLLLWFSGGSVSFLVILYSINVFLTFSLSQMGMVKLWWKGRKREKGWSYKIMINGVGFILTAFILLMLIAVAVLIKRHYRMVRGMLKHLDELHKVSLPANGETPIGEVTRARIPQPVSPGRRTAIILVNGYNGLGLHTLLNVIRNFPHHFNNFVFLQVGVIDAGRFKGIDEIENLKESVEADLARYVEMMRSHGYYAESVYALGTDVAYEAKRLIVELVERFPNAIVFTSQLVFPHETVFTRMLHNYTPFAIQKRLYHQGIPVLIMPIRVRA</sequence>
<keyword evidence="4 5" id="KW-0472">Membrane</keyword>
<evidence type="ECO:0000256" key="5">
    <source>
        <dbReference type="SAM" id="Phobius"/>
    </source>
</evidence>
<feature type="transmembrane region" description="Helical" evidence="5">
    <location>
        <begin position="363"/>
        <end position="382"/>
    </location>
</feature>
<dbReference type="InterPro" id="IPR002293">
    <property type="entry name" value="AA/rel_permease1"/>
</dbReference>
<feature type="transmembrane region" description="Helical" evidence="5">
    <location>
        <begin position="175"/>
        <end position="202"/>
    </location>
</feature>
<dbReference type="EMBL" id="NATQ01000107">
    <property type="protein sequence ID" value="OQX90070.1"/>
    <property type="molecule type" value="Genomic_DNA"/>
</dbReference>
<dbReference type="PANTHER" id="PTHR47704:SF1">
    <property type="entry name" value="POTASSIUM TRANSPORTER KIMA"/>
    <property type="match status" value="1"/>
</dbReference>
<accession>A0A1W9S1A1</accession>
<feature type="transmembrane region" description="Helical" evidence="5">
    <location>
        <begin position="222"/>
        <end position="245"/>
    </location>
</feature>
<feature type="transmembrane region" description="Helical" evidence="5">
    <location>
        <begin position="109"/>
        <end position="131"/>
    </location>
</feature>
<feature type="transmembrane region" description="Helical" evidence="5">
    <location>
        <begin position="151"/>
        <end position="168"/>
    </location>
</feature>
<feature type="transmembrane region" description="Helical" evidence="5">
    <location>
        <begin position="266"/>
        <end position="288"/>
    </location>
</feature>
<evidence type="ECO:0000256" key="2">
    <source>
        <dbReference type="ARBA" id="ARBA00022692"/>
    </source>
</evidence>
<name>A0A1W9S1A1_9BACT</name>
<feature type="transmembrane region" description="Helical" evidence="5">
    <location>
        <begin position="388"/>
        <end position="406"/>
    </location>
</feature>